<reference evidence="2" key="1">
    <citation type="submission" date="2009-07" db="EMBL/GenBank/DDBJ databases">
        <authorList>
            <person name="Weinstock G."/>
            <person name="Sodergren E."/>
            <person name="Clifton S."/>
            <person name="Fulton L."/>
            <person name="Fulton B."/>
            <person name="Courtney L."/>
            <person name="Fronick C."/>
            <person name="Harrison M."/>
            <person name="Strong C."/>
            <person name="Farmer C."/>
            <person name="Delahaunty K."/>
            <person name="Markovic C."/>
            <person name="Hall O."/>
            <person name="Minx P."/>
            <person name="Tomlinson C."/>
            <person name="Mitreva M."/>
            <person name="Nelson J."/>
            <person name="Hou S."/>
            <person name="Wollam A."/>
            <person name="Pepin K.H."/>
            <person name="Johnson M."/>
            <person name="Bhonagiri V."/>
            <person name="Nash W.E."/>
            <person name="Warren W."/>
            <person name="Chinwalla A."/>
            <person name="Mardis E.R."/>
            <person name="Wilson R.K."/>
        </authorList>
    </citation>
    <scope>NUCLEOTIDE SEQUENCE [LARGE SCALE GENOMIC DNA]</scope>
    <source>
        <strain evidence="2">DSM 14469</strain>
    </source>
</reference>
<keyword evidence="3" id="KW-1185">Reference proteome</keyword>
<dbReference type="Proteomes" id="UP000005561">
    <property type="component" value="Unassembled WGS sequence"/>
</dbReference>
<evidence type="ECO:0000313" key="2">
    <source>
        <dbReference type="EMBL" id="EET59747.1"/>
    </source>
</evidence>
<protein>
    <submittedName>
        <fullName evidence="2">Uncharacterized protein</fullName>
    </submittedName>
</protein>
<dbReference type="AlphaFoldDB" id="C6LI93"/>
<evidence type="ECO:0000256" key="1">
    <source>
        <dbReference type="SAM" id="MobiDB-lite"/>
    </source>
</evidence>
<accession>C6LI93</accession>
<gene>
    <name evidence="2" type="ORF">BRYFOR_08363</name>
</gene>
<comment type="caution">
    <text evidence="2">The sequence shown here is derived from an EMBL/GenBank/DDBJ whole genome shotgun (WGS) entry which is preliminary data.</text>
</comment>
<organism evidence="2 3">
    <name type="scientific">Marvinbryantia formatexigens DSM 14469</name>
    <dbReference type="NCBI Taxonomy" id="478749"/>
    <lineage>
        <taxon>Bacteria</taxon>
        <taxon>Bacillati</taxon>
        <taxon>Bacillota</taxon>
        <taxon>Clostridia</taxon>
        <taxon>Lachnospirales</taxon>
        <taxon>Lachnospiraceae</taxon>
        <taxon>Marvinbryantia</taxon>
    </lineage>
</organism>
<sequence length="109" mass="11980">MKNLSVKGIFFISFKHNAKPLKNKKMSAARRIIMAQHAGRGGAAGRGPCSRAWTRRQDTDQAAGREPGGRIRTRRQDTDQAAGYGPCSRAWTRRQDTDQAAGHGPCSRT</sequence>
<dbReference type="EMBL" id="ACCL02000016">
    <property type="protein sequence ID" value="EET59747.1"/>
    <property type="molecule type" value="Genomic_DNA"/>
</dbReference>
<name>C6LI93_9FIRM</name>
<proteinExistence type="predicted"/>
<feature type="region of interest" description="Disordered" evidence="1">
    <location>
        <begin position="37"/>
        <end position="109"/>
    </location>
</feature>
<evidence type="ECO:0000313" key="3">
    <source>
        <dbReference type="Proteomes" id="UP000005561"/>
    </source>
</evidence>